<gene>
    <name evidence="1" type="primary">Vigan.03G021900</name>
    <name evidence="1" type="ORF">VIGAN_03021900</name>
</gene>
<evidence type="ECO:0000313" key="1">
    <source>
        <dbReference type="EMBL" id="BAT80626.1"/>
    </source>
</evidence>
<proteinExistence type="predicted"/>
<keyword evidence="2" id="KW-1185">Reference proteome</keyword>
<dbReference type="PANTHER" id="PTHR46371">
    <property type="entry name" value="OS04G0464100 PROTEIN"/>
    <property type="match status" value="1"/>
</dbReference>
<dbReference type="EMBL" id="AP015036">
    <property type="protein sequence ID" value="BAT80626.1"/>
    <property type="molecule type" value="Genomic_DNA"/>
</dbReference>
<accession>A0A0S3RJ23</accession>
<dbReference type="Gene3D" id="3.30.70.100">
    <property type="match status" value="1"/>
</dbReference>
<dbReference type="AlphaFoldDB" id="A0A0S3RJ23"/>
<dbReference type="Proteomes" id="UP000291084">
    <property type="component" value="Chromosome 3"/>
</dbReference>
<sequence>MSQVITIRVSLHCERCRRKTMTICMTADGVNSAAFEGRDTIVMRGERVDAAAVTARLRQRVSKHAMLVSVANDG</sequence>
<dbReference type="InterPro" id="IPR044296">
    <property type="entry name" value="HIPP46"/>
</dbReference>
<evidence type="ECO:0000313" key="2">
    <source>
        <dbReference type="Proteomes" id="UP000291084"/>
    </source>
</evidence>
<protein>
    <recommendedName>
        <fullName evidence="3">HMA domain-containing protein</fullName>
    </recommendedName>
</protein>
<reference evidence="1 2" key="1">
    <citation type="journal article" date="2015" name="Sci. Rep.">
        <title>The power of single molecule real-time sequencing technology in the de novo assembly of a eukaryotic genome.</title>
        <authorList>
            <person name="Sakai H."/>
            <person name="Naito K."/>
            <person name="Ogiso-Tanaka E."/>
            <person name="Takahashi Y."/>
            <person name="Iseki K."/>
            <person name="Muto C."/>
            <person name="Satou K."/>
            <person name="Teruya K."/>
            <person name="Shiroma A."/>
            <person name="Shimoji M."/>
            <person name="Hirano T."/>
            <person name="Itoh T."/>
            <person name="Kaga A."/>
            <person name="Tomooka N."/>
        </authorList>
    </citation>
    <scope>NUCLEOTIDE SEQUENCE [LARGE SCALE GENOMIC DNA]</scope>
    <source>
        <strain evidence="2">cv. Shumari</strain>
    </source>
</reference>
<name>A0A0S3RJ23_PHAAN</name>
<dbReference type="OrthoDB" id="692882at2759"/>
<evidence type="ECO:0008006" key="3">
    <source>
        <dbReference type="Google" id="ProtNLM"/>
    </source>
</evidence>
<organism evidence="1 2">
    <name type="scientific">Vigna angularis var. angularis</name>
    <dbReference type="NCBI Taxonomy" id="157739"/>
    <lineage>
        <taxon>Eukaryota</taxon>
        <taxon>Viridiplantae</taxon>
        <taxon>Streptophyta</taxon>
        <taxon>Embryophyta</taxon>
        <taxon>Tracheophyta</taxon>
        <taxon>Spermatophyta</taxon>
        <taxon>Magnoliopsida</taxon>
        <taxon>eudicotyledons</taxon>
        <taxon>Gunneridae</taxon>
        <taxon>Pentapetalae</taxon>
        <taxon>rosids</taxon>
        <taxon>fabids</taxon>
        <taxon>Fabales</taxon>
        <taxon>Fabaceae</taxon>
        <taxon>Papilionoideae</taxon>
        <taxon>50 kb inversion clade</taxon>
        <taxon>NPAAA clade</taxon>
        <taxon>indigoferoid/millettioid clade</taxon>
        <taxon>Phaseoleae</taxon>
        <taxon>Vigna</taxon>
    </lineage>
</organism>